<evidence type="ECO:0000313" key="2">
    <source>
        <dbReference type="EMBL" id="MFC4359104.1"/>
    </source>
</evidence>
<evidence type="ECO:0000256" key="1">
    <source>
        <dbReference type="SAM" id="MobiDB-lite"/>
    </source>
</evidence>
<dbReference type="EMBL" id="JBHSDS010000007">
    <property type="protein sequence ID" value="MFC4359104.1"/>
    <property type="molecule type" value="Genomic_DNA"/>
</dbReference>
<evidence type="ECO:0000313" key="3">
    <source>
        <dbReference type="Proteomes" id="UP001595921"/>
    </source>
</evidence>
<proteinExistence type="predicted"/>
<dbReference type="Proteomes" id="UP001595921">
    <property type="component" value="Unassembled WGS sequence"/>
</dbReference>
<comment type="caution">
    <text evidence="2">The sequence shown here is derived from an EMBL/GenBank/DDBJ whole genome shotgun (WGS) entry which is preliminary data.</text>
</comment>
<accession>A0ABD5PF12</accession>
<name>A0ABD5PF12_9EURY</name>
<keyword evidence="3" id="KW-1185">Reference proteome</keyword>
<sequence length="48" mass="4413">MSRSDAASTDLAEPGASAPLPVGVANVTGKGNSGGRGADGGVSRAGGE</sequence>
<feature type="region of interest" description="Disordered" evidence="1">
    <location>
        <begin position="1"/>
        <end position="48"/>
    </location>
</feature>
<protein>
    <submittedName>
        <fullName evidence="2">Uncharacterized protein</fullName>
    </submittedName>
</protein>
<reference evidence="2 3" key="1">
    <citation type="journal article" date="2019" name="Int. J. Syst. Evol. Microbiol.">
        <title>The Global Catalogue of Microorganisms (GCM) 10K type strain sequencing project: providing services to taxonomists for standard genome sequencing and annotation.</title>
        <authorList>
            <consortium name="The Broad Institute Genomics Platform"/>
            <consortium name="The Broad Institute Genome Sequencing Center for Infectious Disease"/>
            <person name="Wu L."/>
            <person name="Ma J."/>
        </authorList>
    </citation>
    <scope>NUCLEOTIDE SEQUENCE [LARGE SCALE GENOMIC DNA]</scope>
    <source>
        <strain evidence="2 3">CGMCC 1.12553</strain>
    </source>
</reference>
<gene>
    <name evidence="2" type="ORF">ACFO0N_14235</name>
</gene>
<dbReference type="RefSeq" id="WP_267620231.1">
    <property type="nucleotide sequence ID" value="NZ_JAODIW010000004.1"/>
</dbReference>
<organism evidence="2 3">
    <name type="scientific">Halobium salinum</name>
    <dbReference type="NCBI Taxonomy" id="1364940"/>
    <lineage>
        <taxon>Archaea</taxon>
        <taxon>Methanobacteriati</taxon>
        <taxon>Methanobacteriota</taxon>
        <taxon>Stenosarchaea group</taxon>
        <taxon>Halobacteria</taxon>
        <taxon>Halobacteriales</taxon>
        <taxon>Haloferacaceae</taxon>
        <taxon>Halobium</taxon>
    </lineage>
</organism>
<feature type="compositionally biased region" description="Gly residues" evidence="1">
    <location>
        <begin position="31"/>
        <end position="48"/>
    </location>
</feature>
<dbReference type="AlphaFoldDB" id="A0ABD5PF12"/>